<accession>A0ABW3RD77</accession>
<keyword evidence="1" id="KW-0597">Phosphoprotein</keyword>
<evidence type="ECO:0000313" key="5">
    <source>
        <dbReference type="Proteomes" id="UP001597163"/>
    </source>
</evidence>
<dbReference type="PANTHER" id="PTHR37299">
    <property type="entry name" value="TRANSCRIPTIONAL REGULATOR-RELATED"/>
    <property type="match status" value="1"/>
</dbReference>
<dbReference type="PROSITE" id="PS50930">
    <property type="entry name" value="HTH_LYTTR"/>
    <property type="match status" value="1"/>
</dbReference>
<organism evidence="4 5">
    <name type="scientific">Hwangdonia seohaensis</name>
    <dbReference type="NCBI Taxonomy" id="1240727"/>
    <lineage>
        <taxon>Bacteria</taxon>
        <taxon>Pseudomonadati</taxon>
        <taxon>Bacteroidota</taxon>
        <taxon>Flavobacteriia</taxon>
        <taxon>Flavobacteriales</taxon>
        <taxon>Flavobacteriaceae</taxon>
        <taxon>Hwangdonia</taxon>
    </lineage>
</organism>
<protein>
    <submittedName>
        <fullName evidence="4">LytR/AlgR family response regulator transcription factor</fullName>
    </submittedName>
</protein>
<dbReference type="EMBL" id="JBHTLJ010000003">
    <property type="protein sequence ID" value="MFD1163030.1"/>
    <property type="molecule type" value="Genomic_DNA"/>
</dbReference>
<evidence type="ECO:0000259" key="3">
    <source>
        <dbReference type="PROSITE" id="PS50930"/>
    </source>
</evidence>
<evidence type="ECO:0000313" key="4">
    <source>
        <dbReference type="EMBL" id="MFD1163030.1"/>
    </source>
</evidence>
<dbReference type="Pfam" id="PF04397">
    <property type="entry name" value="LytTR"/>
    <property type="match status" value="1"/>
</dbReference>
<feature type="modified residue" description="4-aspartylphosphate" evidence="1">
    <location>
        <position position="55"/>
    </location>
</feature>
<sequence length="229" mass="26547">MTQTCIIIDDEKTARNIIKTYIADVSFLELKGEFKNAIEALEYLQDYSVDLLFLDIEMPKLSGLNFAKILDSDSQVIFTTAHREFALDGFELNAIDYLLKPFSFDRFLKAVQKTHVKTQITKDDNPIDYMFVKVNKQMLKIDFDVLLYIEGLSNYVKIRTHENSFVVYDKLSALIKKLPANQFIRIHKSYIINVSQIKLYTKEFVEIGGRHIPVSSTYRASLMALLEKH</sequence>
<reference evidence="5" key="1">
    <citation type="journal article" date="2019" name="Int. J. Syst. Evol. Microbiol.">
        <title>The Global Catalogue of Microorganisms (GCM) 10K type strain sequencing project: providing services to taxonomists for standard genome sequencing and annotation.</title>
        <authorList>
            <consortium name="The Broad Institute Genomics Platform"/>
            <consortium name="The Broad Institute Genome Sequencing Center for Infectious Disease"/>
            <person name="Wu L."/>
            <person name="Ma J."/>
        </authorList>
    </citation>
    <scope>NUCLEOTIDE SEQUENCE [LARGE SCALE GENOMIC DNA]</scope>
    <source>
        <strain evidence="5">CCUG 63246</strain>
    </source>
</reference>
<dbReference type="InterPro" id="IPR046947">
    <property type="entry name" value="LytR-like"/>
</dbReference>
<dbReference type="Proteomes" id="UP001597163">
    <property type="component" value="Unassembled WGS sequence"/>
</dbReference>
<dbReference type="Gene3D" id="3.40.50.2300">
    <property type="match status" value="1"/>
</dbReference>
<dbReference type="SMART" id="SM00448">
    <property type="entry name" value="REC"/>
    <property type="match status" value="1"/>
</dbReference>
<proteinExistence type="predicted"/>
<name>A0ABW3RD77_9FLAO</name>
<feature type="domain" description="Response regulatory" evidence="2">
    <location>
        <begin position="4"/>
        <end position="115"/>
    </location>
</feature>
<comment type="caution">
    <text evidence="4">The sequence shown here is derived from an EMBL/GenBank/DDBJ whole genome shotgun (WGS) entry which is preliminary data.</text>
</comment>
<dbReference type="InterPro" id="IPR007492">
    <property type="entry name" value="LytTR_DNA-bd_dom"/>
</dbReference>
<dbReference type="Pfam" id="PF00072">
    <property type="entry name" value="Response_reg"/>
    <property type="match status" value="1"/>
</dbReference>
<keyword evidence="5" id="KW-1185">Reference proteome</keyword>
<feature type="domain" description="HTH LytTR-type" evidence="3">
    <location>
        <begin position="130"/>
        <end position="228"/>
    </location>
</feature>
<gene>
    <name evidence="4" type="ORF">ACFQ2E_11410</name>
</gene>
<dbReference type="PANTHER" id="PTHR37299:SF1">
    <property type="entry name" value="STAGE 0 SPORULATION PROTEIN A HOMOLOG"/>
    <property type="match status" value="1"/>
</dbReference>
<dbReference type="RefSeq" id="WP_311940061.1">
    <property type="nucleotide sequence ID" value="NZ_JAVSCK010000003.1"/>
</dbReference>
<dbReference type="PROSITE" id="PS50110">
    <property type="entry name" value="RESPONSE_REGULATORY"/>
    <property type="match status" value="1"/>
</dbReference>
<dbReference type="SMART" id="SM00850">
    <property type="entry name" value="LytTR"/>
    <property type="match status" value="1"/>
</dbReference>
<dbReference type="InterPro" id="IPR001789">
    <property type="entry name" value="Sig_transdc_resp-reg_receiver"/>
</dbReference>
<evidence type="ECO:0000259" key="2">
    <source>
        <dbReference type="PROSITE" id="PS50110"/>
    </source>
</evidence>
<dbReference type="SUPFAM" id="SSF52172">
    <property type="entry name" value="CheY-like"/>
    <property type="match status" value="1"/>
</dbReference>
<dbReference type="Gene3D" id="2.40.50.1020">
    <property type="entry name" value="LytTr DNA-binding domain"/>
    <property type="match status" value="1"/>
</dbReference>
<evidence type="ECO:0000256" key="1">
    <source>
        <dbReference type="PROSITE-ProRule" id="PRU00169"/>
    </source>
</evidence>
<dbReference type="InterPro" id="IPR011006">
    <property type="entry name" value="CheY-like_superfamily"/>
</dbReference>